<feature type="region of interest" description="Disordered" evidence="1">
    <location>
        <begin position="75"/>
        <end position="104"/>
    </location>
</feature>
<sequence length="141" mass="15419">MGICEIPDSFAAMVELARIYEARHRHPAESNRVVAQGALAAMLRLLPQWTAVGRSPCMPCSIRRCAALAACPKPRARWPGPSPASARRAAASGHSRAAEHGDRLERHECRADAARLLRGVLSYQTCWMRHPGHGPLVPRLS</sequence>
<reference evidence="3" key="1">
    <citation type="submission" date="2016-10" db="EMBL/GenBank/DDBJ databases">
        <authorList>
            <person name="Varghese N."/>
            <person name="Submissions S."/>
        </authorList>
    </citation>
    <scope>NUCLEOTIDE SEQUENCE [LARGE SCALE GENOMIC DNA]</scope>
    <source>
        <strain evidence="3">ATCC 25963</strain>
    </source>
</reference>
<proteinExistence type="predicted"/>
<protein>
    <submittedName>
        <fullName evidence="2">Uncharacterized protein</fullName>
    </submittedName>
</protein>
<gene>
    <name evidence="2" type="ORF">SAMN02745121_06417</name>
</gene>
<dbReference type="Proteomes" id="UP000199400">
    <property type="component" value="Unassembled WGS sequence"/>
</dbReference>
<dbReference type="STRING" id="54.SAMN02745121_06417"/>
<dbReference type="AlphaFoldDB" id="A0A1I2F2Q4"/>
<keyword evidence="3" id="KW-1185">Reference proteome</keyword>
<evidence type="ECO:0000313" key="3">
    <source>
        <dbReference type="Proteomes" id="UP000199400"/>
    </source>
</evidence>
<evidence type="ECO:0000256" key="1">
    <source>
        <dbReference type="SAM" id="MobiDB-lite"/>
    </source>
</evidence>
<name>A0A1I2F2Q4_9BACT</name>
<feature type="compositionally biased region" description="Low complexity" evidence="1">
    <location>
        <begin position="77"/>
        <end position="95"/>
    </location>
</feature>
<accession>A0A1I2F2Q4</accession>
<dbReference type="EMBL" id="FOMX01000024">
    <property type="protein sequence ID" value="SFE99107.1"/>
    <property type="molecule type" value="Genomic_DNA"/>
</dbReference>
<organism evidence="2 3">
    <name type="scientific">Nannocystis exedens</name>
    <dbReference type="NCBI Taxonomy" id="54"/>
    <lineage>
        <taxon>Bacteria</taxon>
        <taxon>Pseudomonadati</taxon>
        <taxon>Myxococcota</taxon>
        <taxon>Polyangia</taxon>
        <taxon>Nannocystales</taxon>
        <taxon>Nannocystaceae</taxon>
        <taxon>Nannocystis</taxon>
    </lineage>
</organism>
<evidence type="ECO:0000313" key="2">
    <source>
        <dbReference type="EMBL" id="SFE99107.1"/>
    </source>
</evidence>